<dbReference type="CDD" id="cd01878">
    <property type="entry name" value="HflX"/>
    <property type="match status" value="1"/>
</dbReference>
<dbReference type="PRINTS" id="PR00326">
    <property type="entry name" value="GTP1OBG"/>
</dbReference>
<dbReference type="SUPFAM" id="SSF52540">
    <property type="entry name" value="P-loop containing nucleoside triphosphate hydrolases"/>
    <property type="match status" value="1"/>
</dbReference>
<gene>
    <name evidence="5 8" type="primary">hflX</name>
    <name evidence="8" type="ORF">ACFPTR_04555</name>
</gene>
<sequence>MPERVMIVGCWDKKIKEELFQSRMEELASLVYTSGGEVVGTVTQSRPHPDARTYIGIGKVEEVKRAIHACDADAVVFNDELTPAQVRNLDKEIGIKVIDRTQLILDIFAQRAQTREGKIQVELAQLMYLLPRLAGQGQVLSRLGGGIGTRGPGETKLETDRRHIQRRMDDLKQQLADIESHRESYRKERRKHHVVQFALVGYTNAGKSTMLNKLSGSDTFQEDLLFATLDPLTRQITLPSGYPALVTDTVGFIQDLPTTLIAAFRSTLEEVKEADILLHVVDASHPEVRAQMETVEALLKELEVDHLPVITIYNKMDMVEDPLLLPTDKEPSLRISLLEEKDIYRLLERMEQVLKDQMTYYAVSVPIADGKAIADIQQYTMVMHEKMAKTTERYEIEGYVLKEHPVHGTISKYKMNS</sequence>
<keyword evidence="6" id="KW-0175">Coiled coil</keyword>
<dbReference type="InterPro" id="IPR032305">
    <property type="entry name" value="GTP-bd_M"/>
</dbReference>
<dbReference type="Gene3D" id="3.40.50.11060">
    <property type="entry name" value="GTPase HflX, N-terminal domain"/>
    <property type="match status" value="1"/>
</dbReference>
<keyword evidence="5" id="KW-0963">Cytoplasm</keyword>
<accession>A0ABW0U6B1</accession>
<evidence type="ECO:0000256" key="3">
    <source>
        <dbReference type="ARBA" id="ARBA00022842"/>
    </source>
</evidence>
<dbReference type="Pfam" id="PF13167">
    <property type="entry name" value="GTP-bdg_N"/>
    <property type="match status" value="1"/>
</dbReference>
<dbReference type="PANTHER" id="PTHR10229:SF0">
    <property type="entry name" value="GTP-BINDING PROTEIN 6-RELATED"/>
    <property type="match status" value="1"/>
</dbReference>
<dbReference type="EMBL" id="JBHSPF010000018">
    <property type="protein sequence ID" value="MFC5628166.1"/>
    <property type="molecule type" value="Genomic_DNA"/>
</dbReference>
<dbReference type="NCBIfam" id="TIGR03156">
    <property type="entry name" value="GTP_HflX"/>
    <property type="match status" value="1"/>
</dbReference>
<dbReference type="RefSeq" id="WP_270897924.1">
    <property type="nucleotide sequence ID" value="NZ_JBHSPF010000018.1"/>
</dbReference>
<protein>
    <recommendedName>
        <fullName evidence="5">GTPase HflX</fullName>
    </recommendedName>
    <alternativeName>
        <fullName evidence="5">GTP-binding protein HflX</fullName>
    </alternativeName>
</protein>
<evidence type="ECO:0000313" key="8">
    <source>
        <dbReference type="EMBL" id="MFC5628166.1"/>
    </source>
</evidence>
<evidence type="ECO:0000256" key="6">
    <source>
        <dbReference type="SAM" id="Coils"/>
    </source>
</evidence>
<comment type="subcellular location">
    <subcellularLocation>
        <location evidence="5">Cytoplasm</location>
    </subcellularLocation>
    <text evidence="5">May associate with membranes.</text>
</comment>
<dbReference type="HAMAP" id="MF_00900">
    <property type="entry name" value="GTPase_HflX"/>
    <property type="match status" value="1"/>
</dbReference>
<comment type="function">
    <text evidence="5">GTPase that associates with the 50S ribosomal subunit and may have a role during protein synthesis or ribosome biogenesis.</text>
</comment>
<dbReference type="InterPro" id="IPR030394">
    <property type="entry name" value="G_HFLX_dom"/>
</dbReference>
<feature type="coiled-coil region" evidence="6">
    <location>
        <begin position="154"/>
        <end position="191"/>
    </location>
</feature>
<keyword evidence="4 5" id="KW-0342">GTP-binding</keyword>
<keyword evidence="3" id="KW-0460">Magnesium</keyword>
<name>A0ABW0U6B1_9BACI</name>
<dbReference type="PIRSF" id="PIRSF006809">
    <property type="entry name" value="GTP-binding_hflX_prd"/>
    <property type="match status" value="1"/>
</dbReference>
<dbReference type="PANTHER" id="PTHR10229">
    <property type="entry name" value="GTP-BINDING PROTEIN HFLX"/>
    <property type="match status" value="1"/>
</dbReference>
<dbReference type="InterPro" id="IPR016496">
    <property type="entry name" value="GTPase_HflX"/>
</dbReference>
<evidence type="ECO:0000256" key="5">
    <source>
        <dbReference type="HAMAP-Rule" id="MF_00900"/>
    </source>
</evidence>
<comment type="subunit">
    <text evidence="5">Monomer. Associates with the 50S ribosomal subunit.</text>
</comment>
<evidence type="ECO:0000259" key="7">
    <source>
        <dbReference type="PROSITE" id="PS51705"/>
    </source>
</evidence>
<dbReference type="PROSITE" id="PS51705">
    <property type="entry name" value="G_HFLX"/>
    <property type="match status" value="1"/>
</dbReference>
<keyword evidence="9" id="KW-1185">Reference proteome</keyword>
<proteinExistence type="inferred from homology"/>
<reference evidence="9" key="1">
    <citation type="journal article" date="2019" name="Int. J. Syst. Evol. Microbiol.">
        <title>The Global Catalogue of Microorganisms (GCM) 10K type strain sequencing project: providing services to taxonomists for standard genome sequencing and annotation.</title>
        <authorList>
            <consortium name="The Broad Institute Genomics Platform"/>
            <consortium name="The Broad Institute Genome Sequencing Center for Infectious Disease"/>
            <person name="Wu L."/>
            <person name="Ma J."/>
        </authorList>
    </citation>
    <scope>NUCLEOTIDE SEQUENCE [LARGE SCALE GENOMIC DNA]</scope>
    <source>
        <strain evidence="9">CGMCC 1.15790</strain>
    </source>
</reference>
<comment type="similarity">
    <text evidence="5">Belongs to the TRAFAC class OBG-HflX-like GTPase superfamily. HflX GTPase family.</text>
</comment>
<evidence type="ECO:0000256" key="1">
    <source>
        <dbReference type="ARBA" id="ARBA00022723"/>
    </source>
</evidence>
<dbReference type="InterPro" id="IPR025121">
    <property type="entry name" value="GTPase_HflX_N"/>
</dbReference>
<evidence type="ECO:0000256" key="2">
    <source>
        <dbReference type="ARBA" id="ARBA00022741"/>
    </source>
</evidence>
<dbReference type="Proteomes" id="UP001596143">
    <property type="component" value="Unassembled WGS sequence"/>
</dbReference>
<dbReference type="Pfam" id="PF16360">
    <property type="entry name" value="GTP-bdg_M"/>
    <property type="match status" value="1"/>
</dbReference>
<feature type="domain" description="Hflx-type G" evidence="7">
    <location>
        <begin position="195"/>
        <end position="358"/>
    </location>
</feature>
<dbReference type="Gene3D" id="6.10.250.2860">
    <property type="match status" value="1"/>
</dbReference>
<evidence type="ECO:0000313" key="9">
    <source>
        <dbReference type="Proteomes" id="UP001596143"/>
    </source>
</evidence>
<dbReference type="InterPro" id="IPR042108">
    <property type="entry name" value="GTPase_HflX_N_sf"/>
</dbReference>
<evidence type="ECO:0000256" key="4">
    <source>
        <dbReference type="ARBA" id="ARBA00023134"/>
    </source>
</evidence>
<dbReference type="Pfam" id="PF01926">
    <property type="entry name" value="MMR_HSR1"/>
    <property type="match status" value="1"/>
</dbReference>
<keyword evidence="2 5" id="KW-0547">Nucleotide-binding</keyword>
<comment type="caution">
    <text evidence="8">The sequence shown here is derived from an EMBL/GenBank/DDBJ whole genome shotgun (WGS) entry which is preliminary data.</text>
</comment>
<dbReference type="InterPro" id="IPR006073">
    <property type="entry name" value="GTP-bd"/>
</dbReference>
<organism evidence="8 9">
    <name type="scientific">Aliibacillus thermotolerans</name>
    <dbReference type="NCBI Taxonomy" id="1834418"/>
    <lineage>
        <taxon>Bacteria</taxon>
        <taxon>Bacillati</taxon>
        <taxon>Bacillota</taxon>
        <taxon>Bacilli</taxon>
        <taxon>Bacillales</taxon>
        <taxon>Bacillaceae</taxon>
        <taxon>Aliibacillus</taxon>
    </lineage>
</organism>
<dbReference type="Gene3D" id="3.40.50.300">
    <property type="entry name" value="P-loop containing nucleotide triphosphate hydrolases"/>
    <property type="match status" value="1"/>
</dbReference>
<dbReference type="InterPro" id="IPR027417">
    <property type="entry name" value="P-loop_NTPase"/>
</dbReference>
<keyword evidence="1" id="KW-0479">Metal-binding</keyword>